<feature type="chain" id="PRO_5041979838" evidence="1">
    <location>
        <begin position="20"/>
        <end position="368"/>
    </location>
</feature>
<evidence type="ECO:0000256" key="1">
    <source>
        <dbReference type="SAM" id="SignalP"/>
    </source>
</evidence>
<keyword evidence="3" id="KW-1185">Reference proteome</keyword>
<proteinExistence type="predicted"/>
<keyword evidence="1" id="KW-0732">Signal</keyword>
<organism evidence="2 3">
    <name type="scientific">Chaetoceros tenuissimus</name>
    <dbReference type="NCBI Taxonomy" id="426638"/>
    <lineage>
        <taxon>Eukaryota</taxon>
        <taxon>Sar</taxon>
        <taxon>Stramenopiles</taxon>
        <taxon>Ochrophyta</taxon>
        <taxon>Bacillariophyta</taxon>
        <taxon>Coscinodiscophyceae</taxon>
        <taxon>Chaetocerotophycidae</taxon>
        <taxon>Chaetocerotales</taxon>
        <taxon>Chaetocerotaceae</taxon>
        <taxon>Chaetoceros</taxon>
    </lineage>
</organism>
<name>A0AAD3HBM2_9STRA</name>
<dbReference type="AlphaFoldDB" id="A0AAD3HBM2"/>
<dbReference type="EMBL" id="BLLK01000058">
    <property type="protein sequence ID" value="GFH57620.1"/>
    <property type="molecule type" value="Genomic_DNA"/>
</dbReference>
<gene>
    <name evidence="2" type="ORF">CTEN210_14096</name>
</gene>
<reference evidence="2 3" key="1">
    <citation type="journal article" date="2021" name="Sci. Rep.">
        <title>The genome of the diatom Chaetoceros tenuissimus carries an ancient integrated fragment of an extant virus.</title>
        <authorList>
            <person name="Hongo Y."/>
            <person name="Kimura K."/>
            <person name="Takaki Y."/>
            <person name="Yoshida Y."/>
            <person name="Baba S."/>
            <person name="Kobayashi G."/>
            <person name="Nagasaki K."/>
            <person name="Hano T."/>
            <person name="Tomaru Y."/>
        </authorList>
    </citation>
    <scope>NUCLEOTIDE SEQUENCE [LARGE SCALE GENOMIC DNA]</scope>
    <source>
        <strain evidence="2 3">NIES-3715</strain>
    </source>
</reference>
<sequence>MKIRSSLFLLSLFTASVDAFVSTGANGAQTRLSATALNASSSTALKEGDAVLLIGPGFLQLNVAKAAKAAGLKPIVVAPQAKIDSFVPYVNDDEILKDAIIGIPDPGEPYYGEIGGVVYCAEDAVLPDSIISTVLDWKDKEVFCPEGIKRAIGCIPISGKINKEKGMGWMPIFNNDKKEKDAWDAFTKAFKNHPVMKEENQGTLIRFGSLLGGSNDGTEELVPLALDERIYKMSLENYRDLKERSFDRYRIGAQVLKGDAVNPQPPNQIKMEKDAIKNGEQLEAFRAVGGYPEIDRTNRHTAAQAIVQALMRPTSEVPKEFSILSKCESKLPTQAEWDEMFANPGAASWPDPFDWDPTKYGFEVETAN</sequence>
<evidence type="ECO:0000313" key="3">
    <source>
        <dbReference type="Proteomes" id="UP001054902"/>
    </source>
</evidence>
<evidence type="ECO:0000313" key="2">
    <source>
        <dbReference type="EMBL" id="GFH57620.1"/>
    </source>
</evidence>
<protein>
    <submittedName>
        <fullName evidence="2">Uncharacterized protein</fullName>
    </submittedName>
</protein>
<dbReference type="Proteomes" id="UP001054902">
    <property type="component" value="Unassembled WGS sequence"/>
</dbReference>
<comment type="caution">
    <text evidence="2">The sequence shown here is derived from an EMBL/GenBank/DDBJ whole genome shotgun (WGS) entry which is preliminary data.</text>
</comment>
<feature type="signal peptide" evidence="1">
    <location>
        <begin position="1"/>
        <end position="19"/>
    </location>
</feature>
<accession>A0AAD3HBM2</accession>